<sequence length="332" mass="38913">MQRVISRDEPRPKGNINRETRPDGSVWLEASKRQQHRTMAPQNKKLDVLDASELLRPEPAFTTKPVAQYRDFSIDPTDPIKERVRKLYIDMHTNQTVDFVKSRHDKWLKFDTFKGTIMDVLNRLSDSGLTDQSDPDVDIPNVYHGFQTAEGIRREHPDKGWFQLTGLIHDIGKIMALYDEPQWAVLGDTFVVGCEWGPSIVYRDTSFQNNPDGKHPVYSTKYGIYKPECGLENVTMSWGHDEYLYQVLKHNKCTLPEEALCMIRFHSFYPWHAGGDYMHLCNQKDKDMMQWVLEFNKYDLYTKTDDDLPDMKELTSYYQTLIDKYIPGELEW</sequence>
<dbReference type="AlphaFoldDB" id="A0A6J1SQ11"/>
<feature type="binding site" evidence="13">
    <location>
        <position position="299"/>
    </location>
    <ligand>
        <name>Fe cation</name>
        <dbReference type="ChEBI" id="CHEBI:24875"/>
        <label>1</label>
    </ligand>
</feature>
<feature type="binding site" evidence="13">
    <location>
        <position position="170"/>
    </location>
    <ligand>
        <name>Fe cation</name>
        <dbReference type="ChEBI" id="CHEBI:24875"/>
        <label>1</label>
    </ligand>
</feature>
<protein>
    <recommendedName>
        <fullName evidence="5 14">Inositol oxygenase</fullName>
        <ecNumber evidence="4 14">1.13.99.1</ecNumber>
    </recommendedName>
    <alternativeName>
        <fullName evidence="10 14">Myo-inositol oxygenase</fullName>
    </alternativeName>
</protein>
<feature type="binding site" evidence="12">
    <location>
        <position position="70"/>
    </location>
    <ligand>
        <name>substrate</name>
    </ligand>
</feature>
<feature type="binding site" evidence="13">
    <location>
        <position position="169"/>
    </location>
    <ligand>
        <name>Fe cation</name>
        <dbReference type="ChEBI" id="CHEBI:24875"/>
        <label>1</label>
    </ligand>
</feature>
<dbReference type="GeneID" id="113209543"/>
<feature type="binding site" evidence="12">
    <location>
        <begin position="131"/>
        <end position="133"/>
    </location>
    <ligand>
        <name>substrate</name>
    </ligand>
</feature>
<dbReference type="InterPro" id="IPR007828">
    <property type="entry name" value="Inositol_oxygenase"/>
</dbReference>
<evidence type="ECO:0000256" key="10">
    <source>
        <dbReference type="ARBA" id="ARBA00029668"/>
    </source>
</evidence>
<keyword evidence="8 14" id="KW-0560">Oxidoreductase</keyword>
<feature type="binding site" evidence="12">
    <location>
        <position position="173"/>
    </location>
    <ligand>
        <name>substrate</name>
    </ligand>
</feature>
<evidence type="ECO:0000256" key="3">
    <source>
        <dbReference type="ARBA" id="ARBA00005286"/>
    </source>
</evidence>
<evidence type="ECO:0000256" key="7">
    <source>
        <dbReference type="ARBA" id="ARBA00022723"/>
    </source>
</evidence>
<dbReference type="PANTHER" id="PTHR12588:SF0">
    <property type="entry name" value="INOSITOL OXYGENASE"/>
    <property type="match status" value="1"/>
</dbReference>
<dbReference type="KEGG" id="foc:113209543"/>
<comment type="cofactor">
    <cofactor evidence="13 14">
        <name>Fe cation</name>
        <dbReference type="ChEBI" id="CHEBI:24875"/>
    </cofactor>
    <text evidence="13 14">Binds 2 iron ions per subunit.</text>
</comment>
<evidence type="ECO:0000256" key="12">
    <source>
        <dbReference type="PIRSR" id="PIRSR607828-1"/>
    </source>
</evidence>
<evidence type="ECO:0000256" key="14">
    <source>
        <dbReference type="RuleBase" id="RU367039"/>
    </source>
</evidence>
<keyword evidence="16" id="KW-1185">Reference proteome</keyword>
<evidence type="ECO:0000313" key="17">
    <source>
        <dbReference type="RefSeq" id="XP_026282893.2"/>
    </source>
</evidence>
<evidence type="ECO:0000313" key="16">
    <source>
        <dbReference type="Proteomes" id="UP000504606"/>
    </source>
</evidence>
<reference evidence="17" key="1">
    <citation type="submission" date="2025-08" db="UniProtKB">
        <authorList>
            <consortium name="RefSeq"/>
        </authorList>
    </citation>
    <scope>IDENTIFICATION</scope>
    <source>
        <tissue evidence="17">Whole organism</tissue>
    </source>
</reference>
<accession>A0A6J1SQ11</accession>
<dbReference type="PANTHER" id="PTHR12588">
    <property type="entry name" value="MYOINOSITOL OXYGENASE"/>
    <property type="match status" value="1"/>
</dbReference>
<dbReference type="GO" id="GO:0005737">
    <property type="term" value="C:cytoplasm"/>
    <property type="evidence" value="ECO:0007669"/>
    <property type="project" value="UniProtKB-SubCell"/>
</dbReference>
<feature type="region of interest" description="Disordered" evidence="15">
    <location>
        <begin position="1"/>
        <end position="26"/>
    </location>
</feature>
<proteinExistence type="inferred from homology"/>
<comment type="subcellular location">
    <subcellularLocation>
        <location evidence="1 14">Cytoplasm</location>
    </subcellularLocation>
</comment>
<name>A0A6J1SQ11_FRAOC</name>
<comment type="pathway">
    <text evidence="2 14">Polyol metabolism; myo-inositol degradation into D-glucuronate; D-glucuronate from myo-inositol: step 1/1.</text>
</comment>
<keyword evidence="9 13" id="KW-0408">Iron</keyword>
<feature type="compositionally biased region" description="Basic and acidic residues" evidence="15">
    <location>
        <begin position="1"/>
        <end position="22"/>
    </location>
</feature>
<evidence type="ECO:0000256" key="5">
    <source>
        <dbReference type="ARBA" id="ARBA00019269"/>
    </source>
</evidence>
<evidence type="ECO:0000256" key="2">
    <source>
        <dbReference type="ARBA" id="ARBA00005167"/>
    </source>
</evidence>
<dbReference type="GO" id="GO:0019310">
    <property type="term" value="P:inositol catabolic process"/>
    <property type="evidence" value="ECO:0007669"/>
    <property type="project" value="UniProtKB-UniRule"/>
</dbReference>
<dbReference type="SUPFAM" id="SSF109604">
    <property type="entry name" value="HD-domain/PDEase-like"/>
    <property type="match status" value="1"/>
</dbReference>
<feature type="binding site" evidence="13">
    <location>
        <position position="144"/>
    </location>
    <ligand>
        <name>Fe cation</name>
        <dbReference type="ChEBI" id="CHEBI:24875"/>
        <label>1</label>
    </ligand>
</feature>
<gene>
    <name evidence="17" type="primary">LOC113209543</name>
</gene>
<evidence type="ECO:0000256" key="1">
    <source>
        <dbReference type="ARBA" id="ARBA00004496"/>
    </source>
</evidence>
<keyword evidence="6 14" id="KW-0963">Cytoplasm</keyword>
<feature type="binding site" evidence="13">
    <location>
        <position position="240"/>
    </location>
    <ligand>
        <name>Fe cation</name>
        <dbReference type="ChEBI" id="CHEBI:24875"/>
        <label>1</label>
    </ligand>
</feature>
<keyword evidence="7 13" id="KW-0479">Metal-binding</keyword>
<feature type="binding site" evidence="13">
    <location>
        <position position="266"/>
    </location>
    <ligand>
        <name>Fe cation</name>
        <dbReference type="ChEBI" id="CHEBI:24875"/>
        <label>1</label>
    </ligand>
</feature>
<comment type="catalytic activity">
    <reaction evidence="11 14">
        <text>myo-inositol + O2 = D-glucuronate + H2O + H(+)</text>
        <dbReference type="Rhea" id="RHEA:23696"/>
        <dbReference type="ChEBI" id="CHEBI:15377"/>
        <dbReference type="ChEBI" id="CHEBI:15378"/>
        <dbReference type="ChEBI" id="CHEBI:15379"/>
        <dbReference type="ChEBI" id="CHEBI:17268"/>
        <dbReference type="ChEBI" id="CHEBI:58720"/>
        <dbReference type="EC" id="1.13.99.1"/>
    </reaction>
</comment>
<evidence type="ECO:0000256" key="8">
    <source>
        <dbReference type="ARBA" id="ARBA00023002"/>
    </source>
</evidence>
<evidence type="ECO:0000256" key="15">
    <source>
        <dbReference type="SAM" id="MobiDB-lite"/>
    </source>
</evidence>
<evidence type="ECO:0000256" key="11">
    <source>
        <dbReference type="ARBA" id="ARBA00048271"/>
    </source>
</evidence>
<feature type="binding site" evidence="12">
    <location>
        <begin position="187"/>
        <end position="188"/>
    </location>
    <ligand>
        <name>substrate</name>
    </ligand>
</feature>
<comment type="similarity">
    <text evidence="3 14">Belongs to the myo-inositol oxygenase family.</text>
</comment>
<dbReference type="RefSeq" id="XP_026282893.2">
    <property type="nucleotide sequence ID" value="XM_026427108.2"/>
</dbReference>
<dbReference type="GO" id="GO:0050113">
    <property type="term" value="F:inositol oxygenase activity"/>
    <property type="evidence" value="ECO:0007669"/>
    <property type="project" value="UniProtKB-UniRule"/>
</dbReference>
<evidence type="ECO:0000256" key="9">
    <source>
        <dbReference type="ARBA" id="ARBA00023004"/>
    </source>
</evidence>
<evidence type="ECO:0000256" key="4">
    <source>
        <dbReference type="ARBA" id="ARBA00011919"/>
    </source>
</evidence>
<evidence type="ECO:0000256" key="6">
    <source>
        <dbReference type="ARBA" id="ARBA00022490"/>
    </source>
</evidence>
<feature type="binding site" evidence="12">
    <location>
        <begin position="266"/>
        <end position="267"/>
    </location>
    <ligand>
        <name>substrate</name>
    </ligand>
</feature>
<dbReference type="Proteomes" id="UP000504606">
    <property type="component" value="Unplaced"/>
</dbReference>
<dbReference type="GO" id="GO:0005506">
    <property type="term" value="F:iron ion binding"/>
    <property type="evidence" value="ECO:0007669"/>
    <property type="project" value="InterPro"/>
</dbReference>
<evidence type="ECO:0000256" key="13">
    <source>
        <dbReference type="PIRSR" id="PIRSR607828-2"/>
    </source>
</evidence>
<dbReference type="Pfam" id="PF05153">
    <property type="entry name" value="MIOX"/>
    <property type="match status" value="1"/>
</dbReference>
<dbReference type="OrthoDB" id="5151075at2759"/>
<organism evidence="16 17">
    <name type="scientific">Frankliniella occidentalis</name>
    <name type="common">Western flower thrips</name>
    <name type="synonym">Euthrips occidentalis</name>
    <dbReference type="NCBI Taxonomy" id="133901"/>
    <lineage>
        <taxon>Eukaryota</taxon>
        <taxon>Metazoa</taxon>
        <taxon>Ecdysozoa</taxon>
        <taxon>Arthropoda</taxon>
        <taxon>Hexapoda</taxon>
        <taxon>Insecta</taxon>
        <taxon>Pterygota</taxon>
        <taxon>Neoptera</taxon>
        <taxon>Paraneoptera</taxon>
        <taxon>Thysanoptera</taxon>
        <taxon>Terebrantia</taxon>
        <taxon>Thripoidea</taxon>
        <taxon>Thripidae</taxon>
        <taxon>Frankliniella</taxon>
    </lineage>
</organism>
<dbReference type="UniPathway" id="UPA00111">
    <property type="reaction ID" value="UER00527"/>
</dbReference>
<dbReference type="EC" id="1.13.99.1" evidence="4 14"/>